<dbReference type="OrthoDB" id="5469855at2"/>
<evidence type="ECO:0000313" key="4">
    <source>
        <dbReference type="Proteomes" id="UP000199581"/>
    </source>
</evidence>
<feature type="domain" description="Ice-binding protein C-terminal" evidence="2">
    <location>
        <begin position="277"/>
        <end position="300"/>
    </location>
</feature>
<dbReference type="Pfam" id="PF07589">
    <property type="entry name" value="PEP-CTERM"/>
    <property type="match status" value="1"/>
</dbReference>
<dbReference type="InterPro" id="IPR013424">
    <property type="entry name" value="Ice-binding_C"/>
</dbReference>
<proteinExistence type="predicted"/>
<name>A0A8G2F6L6_DESNO</name>
<dbReference type="EMBL" id="FOTO01000001">
    <property type="protein sequence ID" value="SFL28646.1"/>
    <property type="molecule type" value="Genomic_DNA"/>
</dbReference>
<feature type="chain" id="PRO_5034516184" evidence="1">
    <location>
        <begin position="25"/>
        <end position="303"/>
    </location>
</feature>
<gene>
    <name evidence="3" type="ORF">SAMN05421830_101366</name>
</gene>
<dbReference type="RefSeq" id="WP_092188674.1">
    <property type="nucleotide sequence ID" value="NZ_FOTO01000001.1"/>
</dbReference>
<keyword evidence="1" id="KW-0732">Signal</keyword>
<feature type="signal peptide" evidence="1">
    <location>
        <begin position="1"/>
        <end position="24"/>
    </location>
</feature>
<organism evidence="3 4">
    <name type="scientific">Desulfomicrobium norvegicum (strain DSM 1741 / NCIMB 8310)</name>
    <name type="common">Desulfovibrio baculatus (strain Norway 4)</name>
    <name type="synonym">Desulfovibrio desulfuricans (strain Norway 4)</name>
    <dbReference type="NCBI Taxonomy" id="52561"/>
    <lineage>
        <taxon>Bacteria</taxon>
        <taxon>Pseudomonadati</taxon>
        <taxon>Thermodesulfobacteriota</taxon>
        <taxon>Desulfovibrionia</taxon>
        <taxon>Desulfovibrionales</taxon>
        <taxon>Desulfomicrobiaceae</taxon>
        <taxon>Desulfomicrobium</taxon>
    </lineage>
</organism>
<sequence>MKTLVKGSLCTTVLVFLLASPSWASIWLPEPVFPNAVPYDEYYSYSTSILKQLYPGGFSDYPSNQGSLKDELKIWWGDSESADKAAGDNLNIRGGYDFPDPLSFPNAGSTTEFNTDLLITWEVSVDLLYDFLQSEFENSNIPVFAFDINQIGNQPNMLGNGYVAIVDELGAVVPYASDAFGLAEWAFDSSPNGEFDEEALVEVPNTRTVEFMGVEYSFDTTGTNDVDFLVYAPTMDLAQFIGQGLFFTATFQYQLLSDGFEDFFILGYRSDNPPPPPVPEPATVALLGLGMAALAFTSRKLRK</sequence>
<keyword evidence="4" id="KW-1185">Reference proteome</keyword>
<protein>
    <submittedName>
        <fullName evidence="3">PEP-CTERM protein-sorting domain-containing protein</fullName>
    </submittedName>
</protein>
<dbReference type="AlphaFoldDB" id="A0A8G2F6L6"/>
<evidence type="ECO:0000256" key="1">
    <source>
        <dbReference type="SAM" id="SignalP"/>
    </source>
</evidence>
<dbReference type="Proteomes" id="UP000199581">
    <property type="component" value="Unassembled WGS sequence"/>
</dbReference>
<accession>A0A8G2F6L6</accession>
<dbReference type="NCBIfam" id="TIGR02595">
    <property type="entry name" value="PEP_CTERM"/>
    <property type="match status" value="1"/>
</dbReference>
<comment type="caution">
    <text evidence="3">The sequence shown here is derived from an EMBL/GenBank/DDBJ whole genome shotgun (WGS) entry which is preliminary data.</text>
</comment>
<reference evidence="3 4" key="1">
    <citation type="submission" date="2016-10" db="EMBL/GenBank/DDBJ databases">
        <authorList>
            <person name="Varghese N."/>
            <person name="Submissions S."/>
        </authorList>
    </citation>
    <scope>NUCLEOTIDE SEQUENCE [LARGE SCALE GENOMIC DNA]</scope>
    <source>
        <strain evidence="3 4">DSM 1741</strain>
    </source>
</reference>
<evidence type="ECO:0000313" key="3">
    <source>
        <dbReference type="EMBL" id="SFL28646.1"/>
    </source>
</evidence>
<evidence type="ECO:0000259" key="2">
    <source>
        <dbReference type="Pfam" id="PF07589"/>
    </source>
</evidence>